<evidence type="ECO:0000256" key="2">
    <source>
        <dbReference type="ARBA" id="ARBA00022679"/>
    </source>
</evidence>
<keyword evidence="2" id="KW-0808">Transferase</keyword>
<evidence type="ECO:0000256" key="6">
    <source>
        <dbReference type="PROSITE-ProRule" id="PRU10141"/>
    </source>
</evidence>
<evidence type="ECO:0000259" key="9">
    <source>
        <dbReference type="PROSITE" id="PS50011"/>
    </source>
</evidence>
<accession>A0ABD2PYJ3</accession>
<dbReference type="PROSITE" id="PS00108">
    <property type="entry name" value="PROTEIN_KINASE_ST"/>
    <property type="match status" value="1"/>
</dbReference>
<gene>
    <name evidence="10" type="ORF">Ciccas_009404</name>
</gene>
<feature type="binding site" evidence="6">
    <location>
        <position position="73"/>
    </location>
    <ligand>
        <name>ATP</name>
        <dbReference type="ChEBI" id="CHEBI:30616"/>
    </ligand>
</feature>
<dbReference type="SMART" id="SM00220">
    <property type="entry name" value="S_TKc"/>
    <property type="match status" value="1"/>
</dbReference>
<name>A0ABD2PYJ3_9PLAT</name>
<evidence type="ECO:0000256" key="4">
    <source>
        <dbReference type="ARBA" id="ARBA00022777"/>
    </source>
</evidence>
<feature type="domain" description="Protein kinase" evidence="9">
    <location>
        <begin position="42"/>
        <end position="307"/>
    </location>
</feature>
<feature type="region of interest" description="Disordered" evidence="8">
    <location>
        <begin position="1"/>
        <end position="21"/>
    </location>
</feature>
<dbReference type="InterPro" id="IPR011009">
    <property type="entry name" value="Kinase-like_dom_sf"/>
</dbReference>
<dbReference type="Proteomes" id="UP001626550">
    <property type="component" value="Unassembled WGS sequence"/>
</dbReference>
<keyword evidence="5 6" id="KW-0067">ATP-binding</keyword>
<comment type="similarity">
    <text evidence="7">Belongs to the protein kinase superfamily.</text>
</comment>
<keyword evidence="1 7" id="KW-0723">Serine/threonine-protein kinase</keyword>
<evidence type="ECO:0000256" key="5">
    <source>
        <dbReference type="ARBA" id="ARBA00022840"/>
    </source>
</evidence>
<keyword evidence="11" id="KW-1185">Reference proteome</keyword>
<dbReference type="InterPro" id="IPR017441">
    <property type="entry name" value="Protein_kinase_ATP_BS"/>
</dbReference>
<proteinExistence type="inferred from homology"/>
<evidence type="ECO:0000313" key="10">
    <source>
        <dbReference type="EMBL" id="KAL3312007.1"/>
    </source>
</evidence>
<dbReference type="AlphaFoldDB" id="A0ABD2PYJ3"/>
<feature type="compositionally biased region" description="Basic residues" evidence="8">
    <location>
        <begin position="1"/>
        <end position="12"/>
    </location>
</feature>
<comment type="caution">
    <text evidence="10">The sequence shown here is derived from an EMBL/GenBank/DDBJ whole genome shotgun (WGS) entry which is preliminary data.</text>
</comment>
<evidence type="ECO:0000256" key="3">
    <source>
        <dbReference type="ARBA" id="ARBA00022741"/>
    </source>
</evidence>
<evidence type="ECO:0000256" key="1">
    <source>
        <dbReference type="ARBA" id="ARBA00022527"/>
    </source>
</evidence>
<reference evidence="10 11" key="1">
    <citation type="submission" date="2024-11" db="EMBL/GenBank/DDBJ databases">
        <title>Adaptive evolution of stress response genes in parasites aligns with host niche diversity.</title>
        <authorList>
            <person name="Hahn C."/>
            <person name="Resl P."/>
        </authorList>
    </citation>
    <scope>NUCLEOTIDE SEQUENCE [LARGE SCALE GENOMIC DNA]</scope>
    <source>
        <strain evidence="10">EGGRZ-B1_66</strain>
        <tissue evidence="10">Body</tissue>
    </source>
</reference>
<dbReference type="PROSITE" id="PS50011">
    <property type="entry name" value="PROTEIN_KINASE_DOM"/>
    <property type="match status" value="1"/>
</dbReference>
<evidence type="ECO:0000256" key="8">
    <source>
        <dbReference type="SAM" id="MobiDB-lite"/>
    </source>
</evidence>
<dbReference type="Gene3D" id="3.30.200.20">
    <property type="entry name" value="Phosphorylase Kinase, domain 1"/>
    <property type="match status" value="1"/>
</dbReference>
<dbReference type="Gene3D" id="1.10.510.10">
    <property type="entry name" value="Transferase(Phosphotransferase) domain 1"/>
    <property type="match status" value="1"/>
</dbReference>
<dbReference type="EMBL" id="JBJKFK010001913">
    <property type="protein sequence ID" value="KAL3312007.1"/>
    <property type="molecule type" value="Genomic_DNA"/>
</dbReference>
<sequence length="424" mass="50004">MDKLKLMKRKSSRDKDDEDDDEFGDFEELDHMLTNTRFLVEYEFFQVLGQGSFGTVHLVKAKTRSKVFFSALKVMDKKVYIDSKHVEKADRERALLMEARSCKYITKLFDALQFQNKFCLELEFINGSDLWTVQNNRPDKKTVCFTTKQTRYILGQVFLALKFLHERDIIYRDLKTENILVDYKWRVKLTDFGFAKKLEGDKRTATLCGTPDYMAPEILLHKWYTFAIDWWSFGILVYELVAGQTPFAEHEVDSKKYRAIVEDRVKYPSFFKSNLISLLEGLLKKSPSERLGHMKLRSMDIYNHYWWSNVWYDLENNKNSLYYTSKLPSVLKVKAVEAFPELPKGLFEDRSARLSQEEFEAFASFRCVDTHSDYYKNKDKNNALKKITMQIGQLNTHEGDEENRSKLRKITDKGNNEPDLMEVM</sequence>
<dbReference type="PROSITE" id="PS00107">
    <property type="entry name" value="PROTEIN_KINASE_ATP"/>
    <property type="match status" value="1"/>
</dbReference>
<evidence type="ECO:0000313" key="11">
    <source>
        <dbReference type="Proteomes" id="UP001626550"/>
    </source>
</evidence>
<dbReference type="GO" id="GO:0005524">
    <property type="term" value="F:ATP binding"/>
    <property type="evidence" value="ECO:0007669"/>
    <property type="project" value="UniProtKB-UniRule"/>
</dbReference>
<dbReference type="InterPro" id="IPR000719">
    <property type="entry name" value="Prot_kinase_dom"/>
</dbReference>
<dbReference type="GO" id="GO:0004674">
    <property type="term" value="F:protein serine/threonine kinase activity"/>
    <property type="evidence" value="ECO:0007669"/>
    <property type="project" value="UniProtKB-KW"/>
</dbReference>
<evidence type="ECO:0000256" key="7">
    <source>
        <dbReference type="RuleBase" id="RU000304"/>
    </source>
</evidence>
<protein>
    <recommendedName>
        <fullName evidence="9">Protein kinase domain-containing protein</fullName>
    </recommendedName>
</protein>
<dbReference type="PANTHER" id="PTHR24353">
    <property type="entry name" value="CYCLIC NUCLEOTIDE-DEPENDENT PROTEIN KINASE"/>
    <property type="match status" value="1"/>
</dbReference>
<dbReference type="Pfam" id="PF00069">
    <property type="entry name" value="Pkinase"/>
    <property type="match status" value="1"/>
</dbReference>
<keyword evidence="4" id="KW-0418">Kinase</keyword>
<dbReference type="InterPro" id="IPR008271">
    <property type="entry name" value="Ser/Thr_kinase_AS"/>
</dbReference>
<keyword evidence="3 6" id="KW-0547">Nucleotide-binding</keyword>
<organism evidence="10 11">
    <name type="scientific">Cichlidogyrus casuarinus</name>
    <dbReference type="NCBI Taxonomy" id="1844966"/>
    <lineage>
        <taxon>Eukaryota</taxon>
        <taxon>Metazoa</taxon>
        <taxon>Spiralia</taxon>
        <taxon>Lophotrochozoa</taxon>
        <taxon>Platyhelminthes</taxon>
        <taxon>Monogenea</taxon>
        <taxon>Monopisthocotylea</taxon>
        <taxon>Dactylogyridea</taxon>
        <taxon>Ancyrocephalidae</taxon>
        <taxon>Cichlidogyrus</taxon>
    </lineage>
</organism>
<dbReference type="SUPFAM" id="SSF56112">
    <property type="entry name" value="Protein kinase-like (PK-like)"/>
    <property type="match status" value="1"/>
</dbReference>